<dbReference type="Proteomes" id="UP000007509">
    <property type="component" value="Unassembled WGS sequence"/>
</dbReference>
<keyword evidence="4" id="KW-1185">Reference proteome</keyword>
<feature type="chain" id="PRO_5003763630" description="DUF6705 domain-containing protein" evidence="1">
    <location>
        <begin position="24"/>
        <end position="192"/>
    </location>
</feature>
<accession>J3CLY9</accession>
<feature type="signal peptide" evidence="1">
    <location>
        <begin position="1"/>
        <end position="23"/>
    </location>
</feature>
<dbReference type="Pfam" id="PF20448">
    <property type="entry name" value="DUF6705"/>
    <property type="match status" value="1"/>
</dbReference>
<dbReference type="RefSeq" id="WP_007841338.1">
    <property type="nucleotide sequence ID" value="NZ_AKJY01000014.1"/>
</dbReference>
<dbReference type="InterPro" id="IPR046551">
    <property type="entry name" value="DUF6705"/>
</dbReference>
<dbReference type="PROSITE" id="PS51257">
    <property type="entry name" value="PROKAR_LIPOPROTEIN"/>
    <property type="match status" value="1"/>
</dbReference>
<feature type="domain" description="DUF6705" evidence="2">
    <location>
        <begin position="6"/>
        <end position="192"/>
    </location>
</feature>
<reference evidence="3 4" key="1">
    <citation type="journal article" date="2012" name="J. Bacteriol.">
        <title>Twenty-one genome sequences from Pseudomonas species and 19 genome sequences from diverse bacteria isolated from the rhizosphere and endosphere of Populus deltoides.</title>
        <authorList>
            <person name="Brown S.D."/>
            <person name="Utturkar S.M."/>
            <person name="Klingeman D.M."/>
            <person name="Johnson C.M."/>
            <person name="Martin S.L."/>
            <person name="Land M.L."/>
            <person name="Lu T.Y."/>
            <person name="Schadt C.W."/>
            <person name="Doktycz M.J."/>
            <person name="Pelletier D.A."/>
        </authorList>
    </citation>
    <scope>NUCLEOTIDE SEQUENCE [LARGE SCALE GENOMIC DNA]</scope>
    <source>
        <strain evidence="3 4">CF314</strain>
    </source>
</reference>
<protein>
    <recommendedName>
        <fullName evidence="2">DUF6705 domain-containing protein</fullName>
    </recommendedName>
</protein>
<evidence type="ECO:0000259" key="2">
    <source>
        <dbReference type="Pfam" id="PF20448"/>
    </source>
</evidence>
<proteinExistence type="predicted"/>
<gene>
    <name evidence="3" type="ORF">PMI13_01047</name>
</gene>
<dbReference type="PATRIC" id="fig|1144316.3.peg.1055"/>
<name>J3CLY9_9FLAO</name>
<evidence type="ECO:0000313" key="4">
    <source>
        <dbReference type="Proteomes" id="UP000007509"/>
    </source>
</evidence>
<keyword evidence="1" id="KW-0732">Signal</keyword>
<dbReference type="OrthoDB" id="1452870at2"/>
<dbReference type="AlphaFoldDB" id="J3CLY9"/>
<evidence type="ECO:0000313" key="3">
    <source>
        <dbReference type="EMBL" id="EJL74309.1"/>
    </source>
</evidence>
<organism evidence="3 4">
    <name type="scientific">Chryseobacterium populi</name>
    <dbReference type="NCBI Taxonomy" id="1144316"/>
    <lineage>
        <taxon>Bacteria</taxon>
        <taxon>Pseudomonadati</taxon>
        <taxon>Bacteroidota</taxon>
        <taxon>Flavobacteriia</taxon>
        <taxon>Flavobacteriales</taxon>
        <taxon>Weeksellaceae</taxon>
        <taxon>Chryseobacterium group</taxon>
        <taxon>Chryseobacterium</taxon>
    </lineage>
</organism>
<evidence type="ECO:0000256" key="1">
    <source>
        <dbReference type="SAM" id="SignalP"/>
    </source>
</evidence>
<sequence>MKTIFKQFLTLSIVFITILSCKAQTLPLNTDLEDTPQNSYLKDLNNELTPYVGTYTANFDGNQITLYVTKEDHKYFDLYNYKYYQDVLIVRYTVKNSSGTILQSTQNMSFPTMIDKNLIHSHGTRMGMVVLSYNGTNCRIGHGRIYLKLLNSTQISWRYFAETTAVTSDTCPDTLNTTIYLPETENLIFTKQ</sequence>
<dbReference type="EMBL" id="AKJY01000014">
    <property type="protein sequence ID" value="EJL74309.1"/>
    <property type="molecule type" value="Genomic_DNA"/>
</dbReference>
<comment type="caution">
    <text evidence="3">The sequence shown here is derived from an EMBL/GenBank/DDBJ whole genome shotgun (WGS) entry which is preliminary data.</text>
</comment>